<keyword evidence="1" id="KW-1185">Reference proteome</keyword>
<reference evidence="2" key="2">
    <citation type="submission" date="2020-10" db="UniProtKB">
        <authorList>
            <consortium name="WormBaseParasite"/>
        </authorList>
    </citation>
    <scope>IDENTIFICATION</scope>
</reference>
<dbReference type="AlphaFoldDB" id="A0A7E4VXC3"/>
<accession>A0A7E4VXC3</accession>
<protein>
    <submittedName>
        <fullName evidence="2">Histidine kinase</fullName>
    </submittedName>
</protein>
<evidence type="ECO:0000313" key="1">
    <source>
        <dbReference type="Proteomes" id="UP000492821"/>
    </source>
</evidence>
<dbReference type="WBParaSite" id="Pan_g4589.t1">
    <property type="protein sequence ID" value="Pan_g4589.t1"/>
    <property type="gene ID" value="Pan_g4589"/>
</dbReference>
<dbReference type="Proteomes" id="UP000492821">
    <property type="component" value="Unassembled WGS sequence"/>
</dbReference>
<sequence length="126" mass="13823">MKNLANSTQTFAWMRNADVTLQTALPLDRMPIEPEIVEVAPPYSDRFAAVEAKMDTLSVMSRLLLFNDTCEAAEMPNGAVKIDVTGARASLLLTANILALYLELSMASVGFSDASYGCTRLRHRPK</sequence>
<name>A0A7E4VXC3_PANRE</name>
<proteinExistence type="predicted"/>
<reference evidence="1" key="1">
    <citation type="journal article" date="2013" name="Genetics">
        <title>The draft genome and transcriptome of Panagrellus redivivus are shaped by the harsh demands of a free-living lifestyle.</title>
        <authorList>
            <person name="Srinivasan J."/>
            <person name="Dillman A.R."/>
            <person name="Macchietto M.G."/>
            <person name="Heikkinen L."/>
            <person name="Lakso M."/>
            <person name="Fracchia K.M."/>
            <person name="Antoshechkin I."/>
            <person name="Mortazavi A."/>
            <person name="Wong G."/>
            <person name="Sternberg P.W."/>
        </authorList>
    </citation>
    <scope>NUCLEOTIDE SEQUENCE [LARGE SCALE GENOMIC DNA]</scope>
    <source>
        <strain evidence="1">MT8872</strain>
    </source>
</reference>
<organism evidence="1 2">
    <name type="scientific">Panagrellus redivivus</name>
    <name type="common">Microworm</name>
    <dbReference type="NCBI Taxonomy" id="6233"/>
    <lineage>
        <taxon>Eukaryota</taxon>
        <taxon>Metazoa</taxon>
        <taxon>Ecdysozoa</taxon>
        <taxon>Nematoda</taxon>
        <taxon>Chromadorea</taxon>
        <taxon>Rhabditida</taxon>
        <taxon>Tylenchina</taxon>
        <taxon>Panagrolaimomorpha</taxon>
        <taxon>Panagrolaimoidea</taxon>
        <taxon>Panagrolaimidae</taxon>
        <taxon>Panagrellus</taxon>
    </lineage>
</organism>
<evidence type="ECO:0000313" key="2">
    <source>
        <dbReference type="WBParaSite" id="Pan_g4589.t1"/>
    </source>
</evidence>